<accession>A0ABY1Q897</accession>
<gene>
    <name evidence="1" type="ORF">SAMN06295970_108107</name>
</gene>
<evidence type="ECO:0008006" key="3">
    <source>
        <dbReference type="Google" id="ProtNLM"/>
    </source>
</evidence>
<keyword evidence="2" id="KW-1185">Reference proteome</keyword>
<dbReference type="RefSeq" id="WP_283442612.1">
    <property type="nucleotide sequence ID" value="NZ_FXUL01000008.1"/>
</dbReference>
<protein>
    <recommendedName>
        <fullName evidence="3">Bacteriocin</fullName>
    </recommendedName>
</protein>
<dbReference type="Proteomes" id="UP001158049">
    <property type="component" value="Unassembled WGS sequence"/>
</dbReference>
<evidence type="ECO:0000313" key="1">
    <source>
        <dbReference type="EMBL" id="SMP62417.1"/>
    </source>
</evidence>
<organism evidence="1 2">
    <name type="scientific">Noviherbaspirillum suwonense</name>
    <dbReference type="NCBI Taxonomy" id="1224511"/>
    <lineage>
        <taxon>Bacteria</taxon>
        <taxon>Pseudomonadati</taxon>
        <taxon>Pseudomonadota</taxon>
        <taxon>Betaproteobacteria</taxon>
        <taxon>Burkholderiales</taxon>
        <taxon>Oxalobacteraceae</taxon>
        <taxon>Noviherbaspirillum</taxon>
    </lineage>
</organism>
<name>A0ABY1Q897_9BURK</name>
<comment type="caution">
    <text evidence="1">The sequence shown here is derived from an EMBL/GenBank/DDBJ whole genome shotgun (WGS) entry which is preliminary data.</text>
</comment>
<reference evidence="1 2" key="1">
    <citation type="submission" date="2017-05" db="EMBL/GenBank/DDBJ databases">
        <authorList>
            <person name="Varghese N."/>
            <person name="Submissions S."/>
        </authorList>
    </citation>
    <scope>NUCLEOTIDE SEQUENCE [LARGE SCALE GENOMIC DNA]</scope>
    <source>
        <strain evidence="1 2">DSM 26001</strain>
    </source>
</reference>
<proteinExistence type="predicted"/>
<dbReference type="EMBL" id="FXUL01000008">
    <property type="protein sequence ID" value="SMP62417.1"/>
    <property type="molecule type" value="Genomic_DNA"/>
</dbReference>
<evidence type="ECO:0000313" key="2">
    <source>
        <dbReference type="Proteomes" id="UP001158049"/>
    </source>
</evidence>
<sequence length="78" mass="8173">MKALMIKDLAVTKQLGAEEMSAVRGGSNYNVHNVNYAKSGGFASPSAVIAPVTQVDATSHTTNNVLQNFGGEQFAGLF</sequence>